<sequence>MADAAATAAARITATPPPNVARFPAVFLPRLAADATAVAAALTPLLDAMAAALPAAVAAVGRPWEAAAVAAAGVAHLRATPRTGGVLVCILARGVEGEAARASWLALALGDGGAGGGGGGGRGGGAAGGERWAPDGGGG</sequence>
<reference evidence="1" key="1">
    <citation type="submission" date="2019-11" db="EMBL/GenBank/DDBJ databases">
        <title>Nori genome reveals adaptations in red seaweeds to the harsh intertidal environment.</title>
        <authorList>
            <person name="Wang D."/>
            <person name="Mao Y."/>
        </authorList>
    </citation>
    <scope>NUCLEOTIDE SEQUENCE</scope>
    <source>
        <tissue evidence="1">Gametophyte</tissue>
    </source>
</reference>
<dbReference type="EMBL" id="CM020619">
    <property type="protein sequence ID" value="KAK1866445.1"/>
    <property type="molecule type" value="Genomic_DNA"/>
</dbReference>
<evidence type="ECO:0000313" key="1">
    <source>
        <dbReference type="EMBL" id="KAK1866445.1"/>
    </source>
</evidence>
<dbReference type="Proteomes" id="UP000798662">
    <property type="component" value="Chromosome 2"/>
</dbReference>
<comment type="caution">
    <text evidence="1">The sequence shown here is derived from an EMBL/GenBank/DDBJ whole genome shotgun (WGS) entry which is preliminary data.</text>
</comment>
<protein>
    <submittedName>
        <fullName evidence="1">Uncharacterized protein</fullName>
    </submittedName>
</protein>
<proteinExistence type="predicted"/>
<organism evidence="1 2">
    <name type="scientific">Pyropia yezoensis</name>
    <name type="common">Susabi-nori</name>
    <name type="synonym">Porphyra yezoensis</name>
    <dbReference type="NCBI Taxonomy" id="2788"/>
    <lineage>
        <taxon>Eukaryota</taxon>
        <taxon>Rhodophyta</taxon>
        <taxon>Bangiophyceae</taxon>
        <taxon>Bangiales</taxon>
        <taxon>Bangiaceae</taxon>
        <taxon>Pyropia</taxon>
    </lineage>
</organism>
<name>A0ACC3C895_PYRYE</name>
<accession>A0ACC3C895</accession>
<evidence type="ECO:0000313" key="2">
    <source>
        <dbReference type="Proteomes" id="UP000798662"/>
    </source>
</evidence>
<keyword evidence="2" id="KW-1185">Reference proteome</keyword>
<gene>
    <name evidence="1" type="ORF">I4F81_008964</name>
</gene>